<evidence type="ECO:0000256" key="1">
    <source>
        <dbReference type="ARBA" id="ARBA00008710"/>
    </source>
</evidence>
<evidence type="ECO:0000313" key="3">
    <source>
        <dbReference type="EMBL" id="GAA1410358.1"/>
    </source>
</evidence>
<reference evidence="4" key="1">
    <citation type="journal article" date="2019" name="Int. J. Syst. Evol. Microbiol.">
        <title>The Global Catalogue of Microorganisms (GCM) 10K type strain sequencing project: providing services to taxonomists for standard genome sequencing and annotation.</title>
        <authorList>
            <consortium name="The Broad Institute Genomics Platform"/>
            <consortium name="The Broad Institute Genome Sequencing Center for Infectious Disease"/>
            <person name="Wu L."/>
            <person name="Ma J."/>
        </authorList>
    </citation>
    <scope>NUCLEOTIDE SEQUENCE [LARGE SCALE GENOMIC DNA]</scope>
    <source>
        <strain evidence="4">JCM 12393</strain>
    </source>
</reference>
<organism evidence="3 4">
    <name type="scientific">Kitasatospora putterlickiae</name>
    <dbReference type="NCBI Taxonomy" id="221725"/>
    <lineage>
        <taxon>Bacteria</taxon>
        <taxon>Bacillati</taxon>
        <taxon>Actinomycetota</taxon>
        <taxon>Actinomycetes</taxon>
        <taxon>Kitasatosporales</taxon>
        <taxon>Streptomycetaceae</taxon>
        <taxon>Kitasatospora</taxon>
    </lineage>
</organism>
<dbReference type="InterPro" id="IPR012349">
    <property type="entry name" value="Split_barrel_FMN-bd"/>
</dbReference>
<evidence type="ECO:0000313" key="4">
    <source>
        <dbReference type="Proteomes" id="UP001499863"/>
    </source>
</evidence>
<comment type="catalytic activity">
    <reaction evidence="2">
        <text>oxidized coenzyme F420-(gamma-L-Glu)(n) + a quinol + H(+) = reduced coenzyme F420-(gamma-L-Glu)(n) + a quinone</text>
        <dbReference type="Rhea" id="RHEA:39663"/>
        <dbReference type="Rhea" id="RHEA-COMP:12939"/>
        <dbReference type="Rhea" id="RHEA-COMP:14378"/>
        <dbReference type="ChEBI" id="CHEBI:15378"/>
        <dbReference type="ChEBI" id="CHEBI:24646"/>
        <dbReference type="ChEBI" id="CHEBI:132124"/>
        <dbReference type="ChEBI" id="CHEBI:133980"/>
        <dbReference type="ChEBI" id="CHEBI:139511"/>
    </reaction>
</comment>
<gene>
    <name evidence="3" type="ORF">GCM10009639_61280</name>
</gene>
<proteinExistence type="inferred from homology"/>
<accession>A0ABN1YFM1</accession>
<dbReference type="Pfam" id="PF04075">
    <property type="entry name" value="F420H2_quin_red"/>
    <property type="match status" value="1"/>
</dbReference>
<comment type="caution">
    <text evidence="3">The sequence shown here is derived from an EMBL/GenBank/DDBJ whole genome shotgun (WGS) entry which is preliminary data.</text>
</comment>
<evidence type="ECO:0000256" key="2">
    <source>
        <dbReference type="ARBA" id="ARBA00049106"/>
    </source>
</evidence>
<dbReference type="NCBIfam" id="TIGR00026">
    <property type="entry name" value="hi_GC_TIGR00026"/>
    <property type="match status" value="1"/>
</dbReference>
<dbReference type="EMBL" id="BAAAKJ010000386">
    <property type="protein sequence ID" value="GAA1410358.1"/>
    <property type="molecule type" value="Genomic_DNA"/>
</dbReference>
<dbReference type="Proteomes" id="UP001499863">
    <property type="component" value="Unassembled WGS sequence"/>
</dbReference>
<dbReference type="PANTHER" id="PTHR39428:SF1">
    <property type="entry name" value="F420H(2)-DEPENDENT QUINONE REDUCTASE RV1261C"/>
    <property type="match status" value="1"/>
</dbReference>
<name>A0ABN1YFM1_9ACTN</name>
<comment type="similarity">
    <text evidence="1">Belongs to the F420H(2)-dependent quinone reductase family.</text>
</comment>
<keyword evidence="4" id="KW-1185">Reference proteome</keyword>
<dbReference type="PANTHER" id="PTHR39428">
    <property type="entry name" value="F420H(2)-DEPENDENT QUINONE REDUCTASE RV1261C"/>
    <property type="match status" value="1"/>
</dbReference>
<protein>
    <submittedName>
        <fullName evidence="3">Nitroreductase/quinone reductase family protein</fullName>
    </submittedName>
</protein>
<dbReference type="Gene3D" id="2.30.110.10">
    <property type="entry name" value="Electron Transport, Fmn-binding Protein, Chain A"/>
    <property type="match status" value="1"/>
</dbReference>
<sequence>MNTAPMNTAHPQPADGGNDYNRQVIAEFRAAGGVVGGDFAGKTLLLLTTRGRRSGESRTTPLVYLKDAGRVIVFALNGGAPADPAWYRNLADIPEVTVELGPDTFAAHAVPLGTDEHEAVWARQIAVEPLFAEFRARTTRAVPLVELRPVV</sequence>
<dbReference type="RefSeq" id="WP_344343483.1">
    <property type="nucleotide sequence ID" value="NZ_BAAAKJ010000386.1"/>
</dbReference>
<dbReference type="InterPro" id="IPR004378">
    <property type="entry name" value="F420H2_quin_Rdtase"/>
</dbReference>